<keyword evidence="4" id="KW-0539">Nucleus</keyword>
<evidence type="ECO:0000256" key="4">
    <source>
        <dbReference type="ARBA" id="ARBA00023242"/>
    </source>
</evidence>
<dbReference type="GO" id="GO:0006355">
    <property type="term" value="P:regulation of DNA-templated transcription"/>
    <property type="evidence" value="ECO:0007669"/>
    <property type="project" value="InterPro"/>
</dbReference>
<gene>
    <name evidence="6" type="ORF">K2173_000872</name>
</gene>
<dbReference type="AlphaFoldDB" id="A0AAV8TQD8"/>
<proteinExistence type="predicted"/>
<dbReference type="PROSITE" id="PS51005">
    <property type="entry name" value="NAC"/>
    <property type="match status" value="1"/>
</dbReference>
<name>A0AAV8TQD8_9ROSI</name>
<keyword evidence="2" id="KW-0238">DNA-binding</keyword>
<dbReference type="PANTHER" id="PTHR31744:SF210">
    <property type="entry name" value="NAC DOMAIN-CONTAINING PROTEIN 86-LIKE"/>
    <property type="match status" value="1"/>
</dbReference>
<evidence type="ECO:0000256" key="2">
    <source>
        <dbReference type="ARBA" id="ARBA00023125"/>
    </source>
</evidence>
<feature type="domain" description="NAC" evidence="5">
    <location>
        <begin position="2"/>
        <end position="156"/>
    </location>
</feature>
<evidence type="ECO:0000256" key="3">
    <source>
        <dbReference type="ARBA" id="ARBA00023163"/>
    </source>
</evidence>
<keyword evidence="7" id="KW-1185">Reference proteome</keyword>
<dbReference type="InterPro" id="IPR003441">
    <property type="entry name" value="NAC-dom"/>
</dbReference>
<evidence type="ECO:0000313" key="6">
    <source>
        <dbReference type="EMBL" id="KAJ8769097.1"/>
    </source>
</evidence>
<organism evidence="6 7">
    <name type="scientific">Erythroxylum novogranatense</name>
    <dbReference type="NCBI Taxonomy" id="1862640"/>
    <lineage>
        <taxon>Eukaryota</taxon>
        <taxon>Viridiplantae</taxon>
        <taxon>Streptophyta</taxon>
        <taxon>Embryophyta</taxon>
        <taxon>Tracheophyta</taxon>
        <taxon>Spermatophyta</taxon>
        <taxon>Magnoliopsida</taxon>
        <taxon>eudicotyledons</taxon>
        <taxon>Gunneridae</taxon>
        <taxon>Pentapetalae</taxon>
        <taxon>rosids</taxon>
        <taxon>fabids</taxon>
        <taxon>Malpighiales</taxon>
        <taxon>Erythroxylaceae</taxon>
        <taxon>Erythroxylum</taxon>
    </lineage>
</organism>
<evidence type="ECO:0000259" key="5">
    <source>
        <dbReference type="PROSITE" id="PS51005"/>
    </source>
</evidence>
<accession>A0AAV8TQD8</accession>
<dbReference type="Gene3D" id="2.170.150.80">
    <property type="entry name" value="NAC domain"/>
    <property type="match status" value="1"/>
</dbReference>
<sequence length="222" mass="25484">MVLPGFRFCPTDEELVMYYLKKKVLEPDCPLLKAIGEICIYRYAPWDLPKDKSPTGGDLKWYFFCPIEKKYARSARMNRSTDLGYWKTSGRDRMVHHKSVVVGTIRTLIFHKGKPPNGERRDWVMHEYKLEGKEWAEKGIAQDREEDWYIEEEEELGDGALFSSTGVSTWALPAQDNPITSHVLFNYAPENMTWPPVHETVVPDTNASTEASQIAPVNGDIL</sequence>
<comment type="caution">
    <text evidence="6">The sequence shown here is derived from an EMBL/GenBank/DDBJ whole genome shotgun (WGS) entry which is preliminary data.</text>
</comment>
<dbReference type="InterPro" id="IPR036093">
    <property type="entry name" value="NAC_dom_sf"/>
</dbReference>
<reference evidence="6 7" key="1">
    <citation type="submission" date="2021-09" db="EMBL/GenBank/DDBJ databases">
        <title>Genomic insights and catalytic innovation underlie evolution of tropane alkaloids biosynthesis.</title>
        <authorList>
            <person name="Wang Y.-J."/>
            <person name="Tian T."/>
            <person name="Huang J.-P."/>
            <person name="Huang S.-X."/>
        </authorList>
    </citation>
    <scope>NUCLEOTIDE SEQUENCE [LARGE SCALE GENOMIC DNA]</scope>
    <source>
        <strain evidence="6">KIB-2018</strain>
        <tissue evidence="6">Leaf</tissue>
    </source>
</reference>
<dbReference type="PANTHER" id="PTHR31744">
    <property type="entry name" value="PROTEIN CUP-SHAPED COTYLEDON 2-RELATED"/>
    <property type="match status" value="1"/>
</dbReference>
<keyword evidence="3" id="KW-0804">Transcription</keyword>
<dbReference type="EMBL" id="JAIWQS010000003">
    <property type="protein sequence ID" value="KAJ8769097.1"/>
    <property type="molecule type" value="Genomic_DNA"/>
</dbReference>
<evidence type="ECO:0000313" key="7">
    <source>
        <dbReference type="Proteomes" id="UP001159364"/>
    </source>
</evidence>
<dbReference type="SUPFAM" id="SSF101941">
    <property type="entry name" value="NAC domain"/>
    <property type="match status" value="1"/>
</dbReference>
<dbReference type="Proteomes" id="UP001159364">
    <property type="component" value="Linkage Group LG03"/>
</dbReference>
<dbReference type="GO" id="GO:0003677">
    <property type="term" value="F:DNA binding"/>
    <property type="evidence" value="ECO:0007669"/>
    <property type="project" value="UniProtKB-KW"/>
</dbReference>
<keyword evidence="1" id="KW-0805">Transcription regulation</keyword>
<evidence type="ECO:0000256" key="1">
    <source>
        <dbReference type="ARBA" id="ARBA00023015"/>
    </source>
</evidence>
<protein>
    <recommendedName>
        <fullName evidence="5">NAC domain-containing protein</fullName>
    </recommendedName>
</protein>
<dbReference type="Pfam" id="PF02365">
    <property type="entry name" value="NAM"/>
    <property type="match status" value="1"/>
</dbReference>